<keyword evidence="2" id="KW-1185">Reference proteome</keyword>
<sequence>MGNRPDWIYRGLPVRKAGGFAVLLYRCLLPVARGVLWYIKLPAGRRTGRFIP</sequence>
<dbReference type="EMBL" id="KC292026">
    <property type="protein sequence ID" value="AGM11607.1"/>
    <property type="molecule type" value="Genomic_DNA"/>
</dbReference>
<dbReference type="GeneID" id="16193999"/>
<dbReference type="Proteomes" id="UP000202786">
    <property type="component" value="Segment"/>
</dbReference>
<reference evidence="1 2" key="1">
    <citation type="submission" date="2012-12" db="EMBL/GenBank/DDBJ databases">
        <authorList>
            <person name="Sencilo A."/>
            <person name="Jacobs-Sera D."/>
            <person name="Russell D.A."/>
            <person name="Ko C."/>
            <person name="Atanasova N."/>
            <person name="Osterlund E."/>
            <person name="Oksanen H.M."/>
            <person name="Bamford D.H."/>
            <person name="Hatfull G.F."/>
            <person name="Roine E."/>
            <person name="Hendrix R.W."/>
        </authorList>
    </citation>
    <scope>NUCLEOTIDE SEQUENCE [LARGE SCALE GENOMIC DNA]</scope>
</reference>
<gene>
    <name evidence="1" type="primary">310</name>
    <name evidence="1" type="ORF">HGTV1_310</name>
</gene>
<evidence type="ECO:0000313" key="1">
    <source>
        <dbReference type="EMBL" id="AGM11607.1"/>
    </source>
</evidence>
<protein>
    <submittedName>
        <fullName evidence="1">Uncharacterized protein</fullName>
    </submittedName>
</protein>
<accession>R4TLM4</accession>
<organism evidence="1 2">
    <name type="scientific">Halogranum tailed virus 1</name>
    <dbReference type="NCBI Taxonomy" id="1273749"/>
    <lineage>
        <taxon>Viruses</taxon>
        <taxon>Duplodnaviria</taxon>
        <taxon>Heunggongvirae</taxon>
        <taxon>Uroviricota</taxon>
        <taxon>Caudoviricetes</taxon>
        <taxon>Thumleimavirales</taxon>
        <taxon>Halomagnusviridae</taxon>
        <taxon>Hagravirus</taxon>
        <taxon>Hagravirus capitaneum</taxon>
        <taxon>Hagravirus HGTV1</taxon>
    </lineage>
</organism>
<dbReference type="RefSeq" id="YP_008059485.1">
    <property type="nucleotide sequence ID" value="NC_021328.1"/>
</dbReference>
<evidence type="ECO:0000313" key="2">
    <source>
        <dbReference type="Proteomes" id="UP000202786"/>
    </source>
</evidence>
<name>R4TLM4_9CAUD</name>
<proteinExistence type="predicted"/>
<dbReference type="KEGG" id="vg:16193999"/>